<sequence>MDGPLMGKRRSRLVEEIETLRREVEQHREKLSTLELIREESRSNSGESDAYEGICAECSNGVLFRSSDYLHCTSCGYRGYL</sequence>
<evidence type="ECO:0000313" key="2">
    <source>
        <dbReference type="EMBL" id="GAA5040540.1"/>
    </source>
</evidence>
<dbReference type="AlphaFoldDB" id="A0AAV3UAD3"/>
<dbReference type="InterPro" id="IPR006591">
    <property type="entry name" value="RNAP_P/RPABC4"/>
</dbReference>
<name>A0AAV3UAD3_9EURY</name>
<protein>
    <submittedName>
        <fullName evidence="2">Uncharacterized protein</fullName>
    </submittedName>
</protein>
<gene>
    <name evidence="2" type="ORF">GCM10025751_01300</name>
</gene>
<keyword evidence="3" id="KW-1185">Reference proteome</keyword>
<dbReference type="GeneID" id="68614827"/>
<keyword evidence="1" id="KW-0175">Coiled coil</keyword>
<dbReference type="Proteomes" id="UP001501729">
    <property type="component" value="Unassembled WGS sequence"/>
</dbReference>
<dbReference type="EMBL" id="BAABKX010000001">
    <property type="protein sequence ID" value="GAA5040540.1"/>
    <property type="molecule type" value="Genomic_DNA"/>
</dbReference>
<proteinExistence type="predicted"/>
<accession>A0AAV3UAD3</accession>
<organism evidence="2 3">
    <name type="scientific">Haladaptatus pallidirubidus</name>
    <dbReference type="NCBI Taxonomy" id="1008152"/>
    <lineage>
        <taxon>Archaea</taxon>
        <taxon>Methanobacteriati</taxon>
        <taxon>Methanobacteriota</taxon>
        <taxon>Stenosarchaea group</taxon>
        <taxon>Halobacteria</taxon>
        <taxon>Halobacteriales</taxon>
        <taxon>Haladaptataceae</taxon>
        <taxon>Haladaptatus</taxon>
    </lineage>
</organism>
<dbReference type="RefSeq" id="WP_227774779.1">
    <property type="nucleotide sequence ID" value="NZ_CP085301.1"/>
</dbReference>
<reference evidence="2 3" key="1">
    <citation type="journal article" date="2019" name="Int. J. Syst. Evol. Microbiol.">
        <title>The Global Catalogue of Microorganisms (GCM) 10K type strain sequencing project: providing services to taxonomists for standard genome sequencing and annotation.</title>
        <authorList>
            <consortium name="The Broad Institute Genomics Platform"/>
            <consortium name="The Broad Institute Genome Sequencing Center for Infectious Disease"/>
            <person name="Wu L."/>
            <person name="Ma J."/>
        </authorList>
    </citation>
    <scope>NUCLEOTIDE SEQUENCE [LARGE SCALE GENOMIC DNA]</scope>
    <source>
        <strain evidence="2 3">JCM 17504</strain>
    </source>
</reference>
<evidence type="ECO:0000313" key="3">
    <source>
        <dbReference type="Proteomes" id="UP001501729"/>
    </source>
</evidence>
<comment type="caution">
    <text evidence="2">The sequence shown here is derived from an EMBL/GenBank/DDBJ whole genome shotgun (WGS) entry which is preliminary data.</text>
</comment>
<dbReference type="Pfam" id="PF03604">
    <property type="entry name" value="Zn_ribbon_RPAB4"/>
    <property type="match status" value="1"/>
</dbReference>
<evidence type="ECO:0000256" key="1">
    <source>
        <dbReference type="SAM" id="Coils"/>
    </source>
</evidence>
<feature type="coiled-coil region" evidence="1">
    <location>
        <begin position="10"/>
        <end position="44"/>
    </location>
</feature>